<dbReference type="SUPFAM" id="SSF47954">
    <property type="entry name" value="Cyclin-like"/>
    <property type="match status" value="2"/>
</dbReference>
<protein>
    <recommendedName>
        <fullName evidence="5">Cyclin C-terminal domain-containing protein</fullName>
    </recommendedName>
</protein>
<dbReference type="InterPro" id="IPR048258">
    <property type="entry name" value="Cyclins_cyclin-box"/>
</dbReference>
<keyword evidence="2" id="KW-0132">Cell division</keyword>
<dbReference type="Gene3D" id="1.10.472.10">
    <property type="entry name" value="Cyclin-like"/>
    <property type="match status" value="2"/>
</dbReference>
<keyword evidence="7" id="KW-1185">Reference proteome</keyword>
<evidence type="ECO:0000313" key="7">
    <source>
        <dbReference type="Proteomes" id="UP001489004"/>
    </source>
</evidence>
<evidence type="ECO:0000256" key="3">
    <source>
        <dbReference type="ARBA" id="ARBA00023127"/>
    </source>
</evidence>
<evidence type="ECO:0000256" key="1">
    <source>
        <dbReference type="ARBA" id="ARBA00006955"/>
    </source>
</evidence>
<dbReference type="InterPro" id="IPR036915">
    <property type="entry name" value="Cyclin-like_sf"/>
</dbReference>
<dbReference type="GO" id="GO:0016538">
    <property type="term" value="F:cyclin-dependent protein serine/threonine kinase regulator activity"/>
    <property type="evidence" value="ECO:0007669"/>
    <property type="project" value="InterPro"/>
</dbReference>
<dbReference type="EMBL" id="JALJOR010000013">
    <property type="protein sequence ID" value="KAK9806713.1"/>
    <property type="molecule type" value="Genomic_DNA"/>
</dbReference>
<dbReference type="InterPro" id="IPR046965">
    <property type="entry name" value="Cyclin_A/B-like"/>
</dbReference>
<dbReference type="PROSITE" id="PS00292">
    <property type="entry name" value="CYCLINS"/>
    <property type="match status" value="1"/>
</dbReference>
<keyword evidence="4" id="KW-0131">Cell cycle</keyword>
<gene>
    <name evidence="6" type="ORF">WJX72_000302</name>
</gene>
<evidence type="ECO:0000256" key="4">
    <source>
        <dbReference type="ARBA" id="ARBA00023306"/>
    </source>
</evidence>
<comment type="caution">
    <text evidence="6">The sequence shown here is derived from an EMBL/GenBank/DDBJ whole genome shotgun (WGS) entry which is preliminary data.</text>
</comment>
<feature type="domain" description="Cyclin C-terminal" evidence="5">
    <location>
        <begin position="120"/>
        <end position="236"/>
    </location>
</feature>
<comment type="similarity">
    <text evidence="1">Belongs to the cyclin family. Cyclin AB subfamily.</text>
</comment>
<dbReference type="GO" id="GO:0051301">
    <property type="term" value="P:cell division"/>
    <property type="evidence" value="ECO:0007669"/>
    <property type="project" value="UniProtKB-KW"/>
</dbReference>
<dbReference type="Pfam" id="PF02984">
    <property type="entry name" value="Cyclin_C"/>
    <property type="match status" value="1"/>
</dbReference>
<evidence type="ECO:0000256" key="2">
    <source>
        <dbReference type="ARBA" id="ARBA00022618"/>
    </source>
</evidence>
<keyword evidence="3" id="KW-0195">Cyclin</keyword>
<dbReference type="GO" id="GO:0044772">
    <property type="term" value="P:mitotic cell cycle phase transition"/>
    <property type="evidence" value="ECO:0007669"/>
    <property type="project" value="InterPro"/>
</dbReference>
<dbReference type="Proteomes" id="UP001489004">
    <property type="component" value="Unassembled WGS sequence"/>
</dbReference>
<dbReference type="AlphaFoldDB" id="A0AAW1PE32"/>
<dbReference type="PIRSF" id="PIRSF001771">
    <property type="entry name" value="Cyclin_A_B_D_E"/>
    <property type="match status" value="1"/>
</dbReference>
<name>A0AAW1PE32_9CHLO</name>
<evidence type="ECO:0000313" key="6">
    <source>
        <dbReference type="EMBL" id="KAK9806713.1"/>
    </source>
</evidence>
<dbReference type="InterPro" id="IPR004367">
    <property type="entry name" value="Cyclin_C-dom"/>
</dbReference>
<dbReference type="SMART" id="SM01332">
    <property type="entry name" value="Cyclin_C"/>
    <property type="match status" value="1"/>
</dbReference>
<organism evidence="6 7">
    <name type="scientific">[Myrmecia] bisecta</name>
    <dbReference type="NCBI Taxonomy" id="41462"/>
    <lineage>
        <taxon>Eukaryota</taxon>
        <taxon>Viridiplantae</taxon>
        <taxon>Chlorophyta</taxon>
        <taxon>core chlorophytes</taxon>
        <taxon>Trebouxiophyceae</taxon>
        <taxon>Trebouxiales</taxon>
        <taxon>Trebouxiaceae</taxon>
        <taxon>Myrmecia</taxon>
    </lineage>
</organism>
<dbReference type="InterPro" id="IPR006671">
    <property type="entry name" value="Cyclin_N"/>
</dbReference>
<dbReference type="InterPro" id="IPR039361">
    <property type="entry name" value="Cyclin"/>
</dbReference>
<dbReference type="Pfam" id="PF00134">
    <property type="entry name" value="Cyclin_N"/>
    <property type="match status" value="1"/>
</dbReference>
<proteinExistence type="inferred from homology"/>
<evidence type="ECO:0000259" key="5">
    <source>
        <dbReference type="SMART" id="SM01332"/>
    </source>
</evidence>
<accession>A0AAW1PE32</accession>
<sequence length="240" mass="27576">MQRVVNARHRMVLTEWLAEVSWDWNLESTIVFKAVSYLDHYLGVTPVEVLSRFQLVGIACLRAAMGDTRKRLPIKLQDQDKDLDPQRFAYISDRTYTPEEVEEFTTVIANCTPEHVKDAPNPKMFLRSFWYRTVSSGLVTSEEMHIYTIASFFLQLSLLDLTCTGYSASLLAASALSNSLHIFGKESWPVFLQQYAAYTSQELAPCKANLFELEAKMSDMNDPIDRWRSDLTLLQSDQER</sequence>
<dbReference type="PANTHER" id="PTHR10177">
    <property type="entry name" value="CYCLINS"/>
    <property type="match status" value="1"/>
</dbReference>
<reference evidence="6 7" key="1">
    <citation type="journal article" date="2024" name="Nat. Commun.">
        <title>Phylogenomics reveals the evolutionary origins of lichenization in chlorophyte algae.</title>
        <authorList>
            <person name="Puginier C."/>
            <person name="Libourel C."/>
            <person name="Otte J."/>
            <person name="Skaloud P."/>
            <person name="Haon M."/>
            <person name="Grisel S."/>
            <person name="Petersen M."/>
            <person name="Berrin J.G."/>
            <person name="Delaux P.M."/>
            <person name="Dal Grande F."/>
            <person name="Keller J."/>
        </authorList>
    </citation>
    <scope>NUCLEOTIDE SEQUENCE [LARGE SCALE GENOMIC DNA]</scope>
    <source>
        <strain evidence="6 7">SAG 2043</strain>
    </source>
</reference>